<feature type="transmembrane region" description="Helical" evidence="5">
    <location>
        <begin position="131"/>
        <end position="148"/>
    </location>
</feature>
<dbReference type="Pfam" id="PF00892">
    <property type="entry name" value="EamA"/>
    <property type="match status" value="2"/>
</dbReference>
<dbReference type="PANTHER" id="PTHR22911:SF6">
    <property type="entry name" value="SOLUTE CARRIER FAMILY 35 MEMBER G1"/>
    <property type="match status" value="1"/>
</dbReference>
<feature type="transmembrane region" description="Helical" evidence="5">
    <location>
        <begin position="44"/>
        <end position="62"/>
    </location>
</feature>
<evidence type="ECO:0000256" key="2">
    <source>
        <dbReference type="ARBA" id="ARBA00022692"/>
    </source>
</evidence>
<keyword evidence="3 5" id="KW-1133">Transmembrane helix</keyword>
<accession>A0A9J6RKX0</accession>
<feature type="transmembrane region" description="Helical" evidence="5">
    <location>
        <begin position="267"/>
        <end position="287"/>
    </location>
</feature>
<comment type="caution">
    <text evidence="7">The sequence shown here is derived from an EMBL/GenBank/DDBJ whole genome shotgun (WGS) entry which is preliminary data.</text>
</comment>
<sequence>MSNNNSAPNNKLALGISLGIITVLIASTVGAVGKHIGSDVNASAIVFFQYFFCLLCCLPWLLKHRLAGLKTQHPWLHTIRSLGGLVGFYVYWLALQYIPLVDTTLLRNAAPLVVPIIIFFWLGLGIPKTRWLPLIIGFIGISVILRAGQHGISGWHIFGLLSGVGLAISMVSTSLLSKTEPSGRILFYYFFISLLFVTPYFIYEYRSIPSHAWPWLIYIGLAMYLSLHLYTTAFAYVKPSILAPTSYFSVVFAGLLEWLIWGHIPDGWTLLGIALVVLGGLLILRFGKE</sequence>
<evidence type="ECO:0000256" key="3">
    <source>
        <dbReference type="ARBA" id="ARBA00022989"/>
    </source>
</evidence>
<dbReference type="InterPro" id="IPR037185">
    <property type="entry name" value="EmrE-like"/>
</dbReference>
<feature type="domain" description="EamA" evidence="6">
    <location>
        <begin position="14"/>
        <end position="145"/>
    </location>
</feature>
<feature type="transmembrane region" description="Helical" evidence="5">
    <location>
        <begin position="244"/>
        <end position="261"/>
    </location>
</feature>
<feature type="transmembrane region" description="Helical" evidence="5">
    <location>
        <begin position="154"/>
        <end position="173"/>
    </location>
</feature>
<dbReference type="InterPro" id="IPR000620">
    <property type="entry name" value="EamA_dom"/>
</dbReference>
<evidence type="ECO:0000313" key="7">
    <source>
        <dbReference type="EMBL" id="MCZ0865358.1"/>
    </source>
</evidence>
<evidence type="ECO:0000313" key="8">
    <source>
        <dbReference type="Proteomes" id="UP001069090"/>
    </source>
</evidence>
<evidence type="ECO:0000256" key="1">
    <source>
        <dbReference type="ARBA" id="ARBA00004141"/>
    </source>
</evidence>
<dbReference type="SUPFAM" id="SSF103481">
    <property type="entry name" value="Multidrug resistance efflux transporter EmrE"/>
    <property type="match status" value="2"/>
</dbReference>
<evidence type="ECO:0000259" key="6">
    <source>
        <dbReference type="Pfam" id="PF00892"/>
    </source>
</evidence>
<dbReference type="AlphaFoldDB" id="A0A9J6RKX0"/>
<keyword evidence="4 5" id="KW-0472">Membrane</keyword>
<organism evidence="7 8">
    <name type="scientific">Dasania phycosphaerae</name>
    <dbReference type="NCBI Taxonomy" id="2950436"/>
    <lineage>
        <taxon>Bacteria</taxon>
        <taxon>Pseudomonadati</taxon>
        <taxon>Pseudomonadota</taxon>
        <taxon>Gammaproteobacteria</taxon>
        <taxon>Cellvibrionales</taxon>
        <taxon>Spongiibacteraceae</taxon>
        <taxon>Dasania</taxon>
    </lineage>
</organism>
<keyword evidence="8" id="KW-1185">Reference proteome</keyword>
<feature type="transmembrane region" description="Helical" evidence="5">
    <location>
        <begin position="82"/>
        <end position="99"/>
    </location>
</feature>
<proteinExistence type="predicted"/>
<dbReference type="Proteomes" id="UP001069090">
    <property type="component" value="Unassembled WGS sequence"/>
</dbReference>
<feature type="transmembrane region" description="Helical" evidence="5">
    <location>
        <begin position="215"/>
        <end position="237"/>
    </location>
</feature>
<feature type="transmembrane region" description="Helical" evidence="5">
    <location>
        <begin position="105"/>
        <end position="124"/>
    </location>
</feature>
<evidence type="ECO:0000256" key="5">
    <source>
        <dbReference type="SAM" id="Phobius"/>
    </source>
</evidence>
<name>A0A9J6RKX0_9GAMM</name>
<dbReference type="GO" id="GO:0016020">
    <property type="term" value="C:membrane"/>
    <property type="evidence" value="ECO:0007669"/>
    <property type="project" value="UniProtKB-SubCell"/>
</dbReference>
<feature type="domain" description="EamA" evidence="6">
    <location>
        <begin position="155"/>
        <end position="284"/>
    </location>
</feature>
<dbReference type="RefSeq" id="WP_258331503.1">
    <property type="nucleotide sequence ID" value="NZ_JAPTGG010000006.1"/>
</dbReference>
<keyword evidence="2 5" id="KW-0812">Transmembrane</keyword>
<comment type="subcellular location">
    <subcellularLocation>
        <location evidence="1">Membrane</location>
        <topology evidence="1">Multi-pass membrane protein</topology>
    </subcellularLocation>
</comment>
<evidence type="ECO:0000256" key="4">
    <source>
        <dbReference type="ARBA" id="ARBA00023136"/>
    </source>
</evidence>
<protein>
    <submittedName>
        <fullName evidence="7">DMT family transporter</fullName>
    </submittedName>
</protein>
<gene>
    <name evidence="7" type="ORF">O0V09_09110</name>
</gene>
<reference evidence="7 8" key="1">
    <citation type="submission" date="2022-12" db="EMBL/GenBank/DDBJ databases">
        <title>Dasania phycosphaerae sp. nov., isolated from particulate material of the south coast of Korea.</title>
        <authorList>
            <person name="Jiang Y."/>
        </authorList>
    </citation>
    <scope>NUCLEOTIDE SEQUENCE [LARGE SCALE GENOMIC DNA]</scope>
    <source>
        <strain evidence="7 8">GY-19</strain>
    </source>
</reference>
<dbReference type="PANTHER" id="PTHR22911">
    <property type="entry name" value="ACYL-MALONYL CONDENSING ENZYME-RELATED"/>
    <property type="match status" value="1"/>
</dbReference>
<feature type="transmembrane region" description="Helical" evidence="5">
    <location>
        <begin position="12"/>
        <end position="32"/>
    </location>
</feature>
<dbReference type="EMBL" id="JAPTGG010000006">
    <property type="protein sequence ID" value="MCZ0865358.1"/>
    <property type="molecule type" value="Genomic_DNA"/>
</dbReference>
<feature type="transmembrane region" description="Helical" evidence="5">
    <location>
        <begin position="185"/>
        <end position="203"/>
    </location>
</feature>